<dbReference type="EMBL" id="VTPC01001013">
    <property type="protein sequence ID" value="KAF2903490.1"/>
    <property type="molecule type" value="Genomic_DNA"/>
</dbReference>
<name>A0A8K0DNA0_IGNLU</name>
<keyword evidence="5" id="KW-1185">Reference proteome</keyword>
<proteinExistence type="predicted"/>
<dbReference type="Gene3D" id="3.90.320.10">
    <property type="match status" value="1"/>
</dbReference>
<evidence type="ECO:0000259" key="3">
    <source>
        <dbReference type="Pfam" id="PF20700"/>
    </source>
</evidence>
<reference evidence="4" key="1">
    <citation type="submission" date="2019-08" db="EMBL/GenBank/DDBJ databases">
        <title>The genome of the North American firefly Photinus pyralis.</title>
        <authorList>
            <consortium name="Photinus pyralis genome working group"/>
            <person name="Fallon T.R."/>
            <person name="Sander Lower S.E."/>
            <person name="Weng J.-K."/>
        </authorList>
    </citation>
    <scope>NUCLEOTIDE SEQUENCE</scope>
    <source>
        <strain evidence="4">TRF0915ILg1</strain>
        <tissue evidence="4">Whole body</tissue>
    </source>
</reference>
<dbReference type="OrthoDB" id="421276at2759"/>
<dbReference type="InterPro" id="IPR019080">
    <property type="entry name" value="YqaJ_viral_recombinase"/>
</dbReference>
<evidence type="ECO:0000256" key="1">
    <source>
        <dbReference type="SAM" id="MobiDB-lite"/>
    </source>
</evidence>
<feature type="compositionally biased region" description="Basic residues" evidence="1">
    <location>
        <begin position="8"/>
        <end position="18"/>
    </location>
</feature>
<accession>A0A8K0DNA0</accession>
<dbReference type="CDD" id="cd22343">
    <property type="entry name" value="PDDEXK_lambda_exonuclease-like"/>
    <property type="match status" value="1"/>
</dbReference>
<dbReference type="Proteomes" id="UP000801492">
    <property type="component" value="Unassembled WGS sequence"/>
</dbReference>
<dbReference type="InterPro" id="IPR051703">
    <property type="entry name" value="NF-kappa-B_Signaling_Reg"/>
</dbReference>
<evidence type="ECO:0000313" key="5">
    <source>
        <dbReference type="Proteomes" id="UP000801492"/>
    </source>
</evidence>
<dbReference type="PANTHER" id="PTHR46609:SF8">
    <property type="entry name" value="YQAJ VIRAL RECOMBINASE DOMAIN-CONTAINING PROTEIN"/>
    <property type="match status" value="1"/>
</dbReference>
<feature type="region of interest" description="Disordered" evidence="1">
    <location>
        <begin position="499"/>
        <end position="548"/>
    </location>
</feature>
<evidence type="ECO:0008006" key="6">
    <source>
        <dbReference type="Google" id="ProtNLM"/>
    </source>
</evidence>
<dbReference type="SUPFAM" id="SSF52980">
    <property type="entry name" value="Restriction endonuclease-like"/>
    <property type="match status" value="1"/>
</dbReference>
<dbReference type="InterPro" id="IPR049012">
    <property type="entry name" value="Mutator_transp_dom"/>
</dbReference>
<dbReference type="PANTHER" id="PTHR46609">
    <property type="entry name" value="EXONUCLEASE, PHAGE-TYPE/RECB, C-TERMINAL DOMAIN-CONTAINING PROTEIN"/>
    <property type="match status" value="1"/>
</dbReference>
<feature type="domain" description="Mutator-like transposase" evidence="3">
    <location>
        <begin position="187"/>
        <end position="286"/>
    </location>
</feature>
<gene>
    <name evidence="4" type="ORF">ILUMI_02680</name>
</gene>
<evidence type="ECO:0000313" key="4">
    <source>
        <dbReference type="EMBL" id="KAF2903490.1"/>
    </source>
</evidence>
<sequence length="728" mass="83290">MGQDRAYKNRKRNRKSKARMSEWQCRKRISVANQCEEIAQLNNNVRHDHDYFSNDVQEITTSNEIEELITERAVLQEDPTMVHTETRTSTTTSLQQSSHELHANSYITKEEIITSNDTEESITQHVVLQEEPITVHTETTTSRTPSPQQSPHTLHEYSFITKKQYDSVMQHDIEIEVEQSQENKIKGHRIVNLQYVLNWAMQLQLNHGKKCTAGTLEPIQEQRRGLVSDITFKCNFCGFEIKKSTHPQNDGGKEEINVAAVWGTISTGSTYNNLKERLAIMDIPPMPYIFAKIREKVSYGTEVMKVHCTNQAVKNYGKALYKIRNDTSVAVSGRKLLTAKNIKALQDIAMKVLYINAHGLVEDLKADLLNGPNHVYNDHSKCKRTYCESVGDKENSKILELKNTGIYHHVHGALDRLVAKGHQLIDNETNNRAELYMSILCKFNAGKRLNLTQRGSFETRANISGLRYNNGIGWQSETWKQIASTSPGEHFKKYVASLQHQEANRKERNKTTTTGVKRKLSFTDPCVSQPAQSSAPDYGPNAVEPTMSETEYNSEQQRILQNLQVTKEDIVEIEVHTKGQWDNPRYIMERKGRLTASRFGEVCKRRMNREPHALVTKILYPKHFTTEAVNYGKVKEKVAIAKFASARKVQIDDSGLFIDEQHPYLGASPDGLLNTNSIVEVKCLFKVHKDKITLEQAAQNYKKNSNFCLQLNETGELKLKRNHNYYYQ</sequence>
<dbReference type="Pfam" id="PF20700">
    <property type="entry name" value="Mutator"/>
    <property type="match status" value="2"/>
</dbReference>
<dbReference type="Pfam" id="PF09588">
    <property type="entry name" value="YqaJ"/>
    <property type="match status" value="1"/>
</dbReference>
<feature type="domain" description="Mutator-like transposase" evidence="3">
    <location>
        <begin position="289"/>
        <end position="387"/>
    </location>
</feature>
<dbReference type="GO" id="GO:0006281">
    <property type="term" value="P:DNA repair"/>
    <property type="evidence" value="ECO:0007669"/>
    <property type="project" value="UniProtKB-ARBA"/>
</dbReference>
<dbReference type="InterPro" id="IPR011604">
    <property type="entry name" value="PDDEXK-like_dom_sf"/>
</dbReference>
<organism evidence="4 5">
    <name type="scientific">Ignelater luminosus</name>
    <name type="common">Cucubano</name>
    <name type="synonym">Pyrophorus luminosus</name>
    <dbReference type="NCBI Taxonomy" id="2038154"/>
    <lineage>
        <taxon>Eukaryota</taxon>
        <taxon>Metazoa</taxon>
        <taxon>Ecdysozoa</taxon>
        <taxon>Arthropoda</taxon>
        <taxon>Hexapoda</taxon>
        <taxon>Insecta</taxon>
        <taxon>Pterygota</taxon>
        <taxon>Neoptera</taxon>
        <taxon>Endopterygota</taxon>
        <taxon>Coleoptera</taxon>
        <taxon>Polyphaga</taxon>
        <taxon>Elateriformia</taxon>
        <taxon>Elateroidea</taxon>
        <taxon>Elateridae</taxon>
        <taxon>Agrypninae</taxon>
        <taxon>Pyrophorini</taxon>
        <taxon>Ignelater</taxon>
    </lineage>
</organism>
<comment type="caution">
    <text evidence="4">The sequence shown here is derived from an EMBL/GenBank/DDBJ whole genome shotgun (WGS) entry which is preliminary data.</text>
</comment>
<dbReference type="InterPro" id="IPR011335">
    <property type="entry name" value="Restrct_endonuc-II-like"/>
</dbReference>
<feature type="non-terminal residue" evidence="4">
    <location>
        <position position="1"/>
    </location>
</feature>
<feature type="region of interest" description="Disordered" evidence="1">
    <location>
        <begin position="1"/>
        <end position="20"/>
    </location>
</feature>
<feature type="domain" description="YqaJ viral recombinase" evidence="2">
    <location>
        <begin position="589"/>
        <end position="701"/>
    </location>
</feature>
<dbReference type="AlphaFoldDB" id="A0A8K0DNA0"/>
<protein>
    <recommendedName>
        <fullName evidence="6">YqaJ viral recombinase domain-containing protein</fullName>
    </recommendedName>
</protein>
<evidence type="ECO:0000259" key="2">
    <source>
        <dbReference type="Pfam" id="PF09588"/>
    </source>
</evidence>